<dbReference type="PANTHER" id="PTHR23033:SF14">
    <property type="entry name" value="GLYCOPROTEIN-N-ACETYLGALACTOSAMINE 3-BETA-GALACTOSYLTRANSFERASE 1-RELATED"/>
    <property type="match status" value="1"/>
</dbReference>
<dbReference type="AlphaFoldDB" id="A0A914Z243"/>
<keyword evidence="4" id="KW-0735">Signal-anchor</keyword>
<evidence type="ECO:0000256" key="3">
    <source>
        <dbReference type="ARBA" id="ARBA00022692"/>
    </source>
</evidence>
<name>A0A914Z243_9BILA</name>
<comment type="subcellular location">
    <subcellularLocation>
        <location evidence="1">Membrane</location>
        <topology evidence="1">Single-pass type II membrane protein</topology>
    </subcellularLocation>
</comment>
<evidence type="ECO:0000256" key="4">
    <source>
        <dbReference type="ARBA" id="ARBA00022968"/>
    </source>
</evidence>
<dbReference type="InterPro" id="IPR026050">
    <property type="entry name" value="C1GALT1/C1GALT1_chp1"/>
</dbReference>
<dbReference type="PANTHER" id="PTHR23033">
    <property type="entry name" value="BETA1,3-GALACTOSYLTRANSFERASE"/>
    <property type="match status" value="1"/>
</dbReference>
<dbReference type="Proteomes" id="UP000887577">
    <property type="component" value="Unplaced"/>
</dbReference>
<evidence type="ECO:0000256" key="5">
    <source>
        <dbReference type="ARBA" id="ARBA00022989"/>
    </source>
</evidence>
<keyword evidence="7" id="KW-1185">Reference proteome</keyword>
<comment type="similarity">
    <text evidence="2">Belongs to the glycosyltransferase 31 family. Beta3-Gal-T subfamily.</text>
</comment>
<keyword evidence="3" id="KW-0812">Transmembrane</keyword>
<dbReference type="GO" id="GO:0016020">
    <property type="term" value="C:membrane"/>
    <property type="evidence" value="ECO:0007669"/>
    <property type="project" value="UniProtKB-SubCell"/>
</dbReference>
<organism evidence="7 8">
    <name type="scientific">Panagrolaimus superbus</name>
    <dbReference type="NCBI Taxonomy" id="310955"/>
    <lineage>
        <taxon>Eukaryota</taxon>
        <taxon>Metazoa</taxon>
        <taxon>Ecdysozoa</taxon>
        <taxon>Nematoda</taxon>
        <taxon>Chromadorea</taxon>
        <taxon>Rhabditida</taxon>
        <taxon>Tylenchina</taxon>
        <taxon>Panagrolaimomorpha</taxon>
        <taxon>Panagrolaimoidea</taxon>
        <taxon>Panagrolaimidae</taxon>
        <taxon>Panagrolaimus</taxon>
    </lineage>
</organism>
<evidence type="ECO:0000256" key="6">
    <source>
        <dbReference type="ARBA" id="ARBA00023136"/>
    </source>
</evidence>
<sequence>MGKCLEKIGVKAGDSRDSDGHYRFFPFIPEHHLSPNHLSPKWFSTYIYYPSKEGPECCSDYAISFHYVNANLMYVLEYMIYHLRPFGTGTSVDSVQRYKTNSSDLLKTAYEMSISNMGPDDVFKKKVEDAEKLMNEQSLPNFPNNSTRLI</sequence>
<reference evidence="8" key="1">
    <citation type="submission" date="2022-11" db="UniProtKB">
        <authorList>
            <consortium name="WormBaseParasite"/>
        </authorList>
    </citation>
    <scope>IDENTIFICATION</scope>
</reference>
<keyword evidence="5" id="KW-1133">Transmembrane helix</keyword>
<dbReference type="GO" id="GO:0016263">
    <property type="term" value="F:glycoprotein-N-acetylgalactosamine 3-beta-galactosyltransferase activity"/>
    <property type="evidence" value="ECO:0007669"/>
    <property type="project" value="TreeGrafter"/>
</dbReference>
<dbReference type="WBParaSite" id="PSU_v2.g678.t1">
    <property type="protein sequence ID" value="PSU_v2.g678.t1"/>
    <property type="gene ID" value="PSU_v2.g678"/>
</dbReference>
<keyword evidence="6" id="KW-0472">Membrane</keyword>
<protein>
    <submittedName>
        <fullName evidence="8">Uncharacterized protein</fullName>
    </submittedName>
</protein>
<proteinExistence type="inferred from homology"/>
<evidence type="ECO:0000313" key="7">
    <source>
        <dbReference type="Proteomes" id="UP000887577"/>
    </source>
</evidence>
<evidence type="ECO:0000256" key="1">
    <source>
        <dbReference type="ARBA" id="ARBA00004606"/>
    </source>
</evidence>
<evidence type="ECO:0000256" key="2">
    <source>
        <dbReference type="ARBA" id="ARBA00006462"/>
    </source>
</evidence>
<accession>A0A914Z243</accession>
<evidence type="ECO:0000313" key="8">
    <source>
        <dbReference type="WBParaSite" id="PSU_v2.g678.t1"/>
    </source>
</evidence>